<dbReference type="EMBL" id="BK015079">
    <property type="protein sequence ID" value="DAD90180.1"/>
    <property type="molecule type" value="Genomic_DNA"/>
</dbReference>
<dbReference type="NCBIfam" id="TIGR02220">
    <property type="entry name" value="phg_TIGR02220"/>
    <property type="match status" value="1"/>
</dbReference>
<evidence type="ECO:0000313" key="3">
    <source>
        <dbReference type="EMBL" id="DAD90180.1"/>
    </source>
</evidence>
<feature type="domain" description="Phage conserved hypothetical protein C-terminal" evidence="2">
    <location>
        <begin position="162"/>
        <end position="244"/>
    </location>
</feature>
<dbReference type="Pfam" id="PF09524">
    <property type="entry name" value="Phg_2220_C"/>
    <property type="match status" value="1"/>
</dbReference>
<dbReference type="InterPro" id="IPR010724">
    <property type="entry name" value="RepA_N"/>
</dbReference>
<protein>
    <submittedName>
        <fullName evidence="3">Replication initiator protein</fullName>
    </submittedName>
</protein>
<proteinExistence type="predicted"/>
<dbReference type="Pfam" id="PF06970">
    <property type="entry name" value="RepA_N"/>
    <property type="match status" value="1"/>
</dbReference>
<feature type="domain" description="Replication initiator A N-terminal" evidence="1">
    <location>
        <begin position="12"/>
        <end position="86"/>
    </location>
</feature>
<accession>A0A8S5N6S6</accession>
<sequence length="264" mass="30768">MIKKSEVTGFLSFFKFPKPFIYDEKYKTLSNHAKLLYMLLFGRLELSIKNGWHDRDGNVFQYYTNEQLMVDLNSSEKTIIKFKKELKDVGLLKEVRQGNNLPNRIYISAVDGTVNSTVSELEILQSGTVKTTVSELEILQTNKTDNNEIDNNNNKLSVYKEIISYLNEMTKSSFRVNNKSTQKFIDARLNEGYSVSDLKLVIKDKTDEWMHKVGVPDWQKDKDMTKYLRPSTLFKASKFEEYLQKALKSQHLTEKNKVDERLGF</sequence>
<dbReference type="InterPro" id="IPR011741">
    <property type="entry name" value="Phg_2220_C"/>
</dbReference>
<name>A0A8S5N6S6_9CAUD</name>
<evidence type="ECO:0000259" key="2">
    <source>
        <dbReference type="Pfam" id="PF09524"/>
    </source>
</evidence>
<evidence type="ECO:0000259" key="1">
    <source>
        <dbReference type="Pfam" id="PF06970"/>
    </source>
</evidence>
<organism evidence="3">
    <name type="scientific">Siphoviridae sp. ctsgc4</name>
    <dbReference type="NCBI Taxonomy" id="2826486"/>
    <lineage>
        <taxon>Viruses</taxon>
        <taxon>Duplodnaviria</taxon>
        <taxon>Heunggongvirae</taxon>
        <taxon>Uroviricota</taxon>
        <taxon>Caudoviricetes</taxon>
    </lineage>
</organism>
<reference evidence="3" key="1">
    <citation type="journal article" date="2021" name="Proc. Natl. Acad. Sci. U.S.A.">
        <title>A Catalog of Tens of Thousands of Viruses from Human Metagenomes Reveals Hidden Associations with Chronic Diseases.</title>
        <authorList>
            <person name="Tisza M.J."/>
            <person name="Buck C.B."/>
        </authorList>
    </citation>
    <scope>NUCLEOTIDE SEQUENCE</scope>
    <source>
        <strain evidence="3">Ctsgc4</strain>
    </source>
</reference>